<dbReference type="KEGG" id="aca:ACP_0001"/>
<dbReference type="PANTHER" id="PTHR43682:SF1">
    <property type="entry name" value="LACTATE UTILIZATION PROTEIN C"/>
    <property type="match status" value="1"/>
</dbReference>
<dbReference type="STRING" id="240015.ACP_0001"/>
<dbReference type="PANTHER" id="PTHR43682">
    <property type="entry name" value="LACTATE UTILIZATION PROTEIN C"/>
    <property type="match status" value="1"/>
</dbReference>
<dbReference type="AlphaFoldDB" id="C1F7V8"/>
<dbReference type="RefSeq" id="WP_012680412.1">
    <property type="nucleotide sequence ID" value="NC_012483.1"/>
</dbReference>
<protein>
    <submittedName>
        <fullName evidence="2">YkgG family protein</fullName>
    </submittedName>
</protein>
<dbReference type="FunCoup" id="C1F7V8">
    <property type="interactions" value="13"/>
</dbReference>
<dbReference type="InterPro" id="IPR003741">
    <property type="entry name" value="LUD_dom"/>
</dbReference>
<accession>C1F7V8</accession>
<dbReference type="Pfam" id="PF02589">
    <property type="entry name" value="LUD_dom"/>
    <property type="match status" value="1"/>
</dbReference>
<dbReference type="Proteomes" id="UP000002207">
    <property type="component" value="Chromosome"/>
</dbReference>
<sequence>MTQSEARAEILARIQSAVKGNDDRYEPEDSPANYRRAGTLTLPERLDLFLERLREYDAQVMSVKAGDVASTIAGVLREADEAALPWVVADGFPAEWLARSPAVMPESEAGVDELDRCAGVVTACSVGIAVTGTLVLRHGAGEGRRRTSLIPDRHLCVVRASQVVETVPEAFARLADAATEPLTLISGPSATADIEMTRIRGVHGPRQLYVTLVLE</sequence>
<dbReference type="InParanoid" id="C1F7V8"/>
<dbReference type="InterPro" id="IPR037171">
    <property type="entry name" value="NagB/RpiA_transferase-like"/>
</dbReference>
<dbReference type="eggNOG" id="COG1556">
    <property type="taxonomic scope" value="Bacteria"/>
</dbReference>
<evidence type="ECO:0000259" key="1">
    <source>
        <dbReference type="Pfam" id="PF02589"/>
    </source>
</evidence>
<dbReference type="EMBL" id="CP001472">
    <property type="protein sequence ID" value="ACO32057.1"/>
    <property type="molecule type" value="Genomic_DNA"/>
</dbReference>
<dbReference type="HOGENOM" id="CLU_090664_0_0_0"/>
<dbReference type="Gene3D" id="3.40.50.10420">
    <property type="entry name" value="NagB/RpiA/CoA transferase-like"/>
    <property type="match status" value="1"/>
</dbReference>
<proteinExistence type="predicted"/>
<gene>
    <name evidence="2" type="ordered locus">ACP_0001</name>
</gene>
<evidence type="ECO:0000313" key="3">
    <source>
        <dbReference type="Proteomes" id="UP000002207"/>
    </source>
</evidence>
<keyword evidence="3" id="KW-1185">Reference proteome</keyword>
<reference evidence="2 3" key="1">
    <citation type="journal article" date="2009" name="Appl. Environ. Microbiol.">
        <title>Three genomes from the phylum Acidobacteria provide insight into the lifestyles of these microorganisms in soils.</title>
        <authorList>
            <person name="Ward N.L."/>
            <person name="Challacombe J.F."/>
            <person name="Janssen P.H."/>
            <person name="Henrissat B."/>
            <person name="Coutinho P.M."/>
            <person name="Wu M."/>
            <person name="Xie G."/>
            <person name="Haft D.H."/>
            <person name="Sait M."/>
            <person name="Badger J."/>
            <person name="Barabote R.D."/>
            <person name="Bradley B."/>
            <person name="Brettin T.S."/>
            <person name="Brinkac L.M."/>
            <person name="Bruce D."/>
            <person name="Creasy T."/>
            <person name="Daugherty S.C."/>
            <person name="Davidsen T.M."/>
            <person name="DeBoy R.T."/>
            <person name="Detter J.C."/>
            <person name="Dodson R.J."/>
            <person name="Durkin A.S."/>
            <person name="Ganapathy A."/>
            <person name="Gwinn-Giglio M."/>
            <person name="Han C.S."/>
            <person name="Khouri H."/>
            <person name="Kiss H."/>
            <person name="Kothari S.P."/>
            <person name="Madupu R."/>
            <person name="Nelson K.E."/>
            <person name="Nelson W.C."/>
            <person name="Paulsen I."/>
            <person name="Penn K."/>
            <person name="Ren Q."/>
            <person name="Rosovitz M.J."/>
            <person name="Selengut J.D."/>
            <person name="Shrivastava S."/>
            <person name="Sullivan S.A."/>
            <person name="Tapia R."/>
            <person name="Thompson L.S."/>
            <person name="Watkins K.L."/>
            <person name="Yang Q."/>
            <person name="Yu C."/>
            <person name="Zafar N."/>
            <person name="Zhou L."/>
            <person name="Kuske C.R."/>
        </authorList>
    </citation>
    <scope>NUCLEOTIDE SEQUENCE [LARGE SCALE GENOMIC DNA]</scope>
    <source>
        <strain evidence="3">ATCC 51196 / DSM 11244 / BCRC 80197 / JCM 7670 / NBRC 15755 / NCIMB 13165 / 161</strain>
    </source>
</reference>
<dbReference type="SUPFAM" id="SSF100950">
    <property type="entry name" value="NagB/RpiA/CoA transferase-like"/>
    <property type="match status" value="1"/>
</dbReference>
<organism evidence="2 3">
    <name type="scientific">Acidobacterium capsulatum (strain ATCC 51196 / DSM 11244 / BCRC 80197 / JCM 7670 / NBRC 15755 / NCIMB 13165 / 161)</name>
    <dbReference type="NCBI Taxonomy" id="240015"/>
    <lineage>
        <taxon>Bacteria</taxon>
        <taxon>Pseudomonadati</taxon>
        <taxon>Acidobacteriota</taxon>
        <taxon>Terriglobia</taxon>
        <taxon>Terriglobales</taxon>
        <taxon>Acidobacteriaceae</taxon>
        <taxon>Acidobacterium</taxon>
    </lineage>
</organism>
<evidence type="ECO:0000313" key="2">
    <source>
        <dbReference type="EMBL" id="ACO32057.1"/>
    </source>
</evidence>
<feature type="domain" description="LUD" evidence="1">
    <location>
        <begin position="103"/>
        <end position="213"/>
    </location>
</feature>
<name>C1F7V8_ACIC5</name>
<dbReference type="InterPro" id="IPR024185">
    <property type="entry name" value="FTHF_cligase-like_sf"/>
</dbReference>